<dbReference type="AlphaFoldDB" id="A0AAU0F1T1"/>
<evidence type="ECO:0000313" key="1">
    <source>
        <dbReference type="EMBL" id="WOC52280.1"/>
    </source>
</evidence>
<organism evidence="1 2">
    <name type="scientific">Bergeyella porcorum</name>
    <dbReference type="NCBI Taxonomy" id="1735111"/>
    <lineage>
        <taxon>Bacteria</taxon>
        <taxon>Pseudomonadati</taxon>
        <taxon>Bacteroidota</taxon>
        <taxon>Flavobacteriia</taxon>
        <taxon>Flavobacteriales</taxon>
        <taxon>Weeksellaceae</taxon>
        <taxon>Bergeyella</taxon>
    </lineage>
</organism>
<evidence type="ECO:0000313" key="2">
    <source>
        <dbReference type="Proteomes" id="UP001432059"/>
    </source>
</evidence>
<gene>
    <name evidence="1" type="ORF">BPO_1633</name>
</gene>
<name>A0AAU0F1T1_9FLAO</name>
<protein>
    <submittedName>
        <fullName evidence="1">Uncharacterized protein</fullName>
    </submittedName>
</protein>
<sequence length="40" mass="4694">MRCSSKKITSEGFQRQEQTLEKAKDVLEKTQGMLDEMIYI</sequence>
<reference evidence="1" key="1">
    <citation type="submission" date="2023-10" db="EMBL/GenBank/DDBJ databases">
        <title>Characterization and whole genome sequencing of a novel strain of Bergeyella porcorum QD2021 isolated from pig.</title>
        <authorList>
            <person name="Liu G."/>
            <person name="Chen C."/>
            <person name="Han X."/>
        </authorList>
    </citation>
    <scope>NUCLEOTIDE SEQUENCE</scope>
    <source>
        <strain evidence="1">QD2021</strain>
    </source>
</reference>
<keyword evidence="2" id="KW-1185">Reference proteome</keyword>
<accession>A0AAU0F1T1</accession>
<proteinExistence type="predicted"/>
<dbReference type="EMBL" id="CP136426">
    <property type="protein sequence ID" value="WOC52280.1"/>
    <property type="molecule type" value="Genomic_DNA"/>
</dbReference>
<dbReference type="KEGG" id="bpor:BPO_1633"/>
<dbReference type="Proteomes" id="UP001432059">
    <property type="component" value="Chromosome"/>
</dbReference>